<keyword evidence="10" id="KW-0496">Mitochondrion</keyword>
<keyword evidence="5" id="KW-0808">Transferase</keyword>
<dbReference type="Pfam" id="PF00291">
    <property type="entry name" value="PALP"/>
    <property type="match status" value="1"/>
</dbReference>
<evidence type="ECO:0000256" key="10">
    <source>
        <dbReference type="ARBA" id="ARBA00023128"/>
    </source>
</evidence>
<evidence type="ECO:0000256" key="6">
    <source>
        <dbReference type="ARBA" id="ARBA00022692"/>
    </source>
</evidence>
<keyword evidence="17" id="KW-1185">Reference proteome</keyword>
<keyword evidence="7" id="KW-1000">Mitochondrion outer membrane</keyword>
<comment type="cofactor">
    <cofactor evidence="1">
        <name>pyridoxal 5'-phosphate</name>
        <dbReference type="ChEBI" id="CHEBI:597326"/>
    </cofactor>
</comment>
<keyword evidence="11 14" id="KW-0472">Membrane</keyword>
<evidence type="ECO:0000259" key="15">
    <source>
        <dbReference type="Pfam" id="PF00291"/>
    </source>
</evidence>
<accession>A0A1X2IXI1</accession>
<name>A0A1X2IXI1_9FUNG</name>
<evidence type="ECO:0000256" key="7">
    <source>
        <dbReference type="ARBA" id="ARBA00022787"/>
    </source>
</evidence>
<dbReference type="Proteomes" id="UP000193560">
    <property type="component" value="Unassembled WGS sequence"/>
</dbReference>
<dbReference type="OrthoDB" id="10259545at2759"/>
<evidence type="ECO:0000256" key="9">
    <source>
        <dbReference type="ARBA" id="ARBA00022989"/>
    </source>
</evidence>
<feature type="domain" description="Tryptophan synthase beta chain-like PALP" evidence="15">
    <location>
        <begin position="62"/>
        <end position="380"/>
    </location>
</feature>
<comment type="catalytic activity">
    <reaction evidence="12">
        <text>O-acetyl-L-serine + hydrogen sulfide = L-cysteine + acetate</text>
        <dbReference type="Rhea" id="RHEA:14829"/>
        <dbReference type="ChEBI" id="CHEBI:29919"/>
        <dbReference type="ChEBI" id="CHEBI:30089"/>
        <dbReference type="ChEBI" id="CHEBI:35235"/>
        <dbReference type="ChEBI" id="CHEBI:58340"/>
        <dbReference type="EC" id="2.5.1.47"/>
    </reaction>
</comment>
<dbReference type="Gene3D" id="3.40.50.1100">
    <property type="match status" value="2"/>
</dbReference>
<dbReference type="FunFam" id="3.40.50.1100:FF:000096">
    <property type="entry name" value="Related to cysteine synthase"/>
    <property type="match status" value="1"/>
</dbReference>
<evidence type="ECO:0000313" key="16">
    <source>
        <dbReference type="EMBL" id="ORZ24018.1"/>
    </source>
</evidence>
<feature type="transmembrane region" description="Helical" evidence="14">
    <location>
        <begin position="12"/>
        <end position="33"/>
    </location>
</feature>
<dbReference type="EMBL" id="MCGE01000002">
    <property type="protein sequence ID" value="ORZ24018.1"/>
    <property type="molecule type" value="Genomic_DNA"/>
</dbReference>
<evidence type="ECO:0000313" key="17">
    <source>
        <dbReference type="Proteomes" id="UP000193560"/>
    </source>
</evidence>
<evidence type="ECO:0000256" key="11">
    <source>
        <dbReference type="ARBA" id="ARBA00023136"/>
    </source>
</evidence>
<keyword evidence="9 14" id="KW-1133">Transmembrane helix</keyword>
<evidence type="ECO:0000256" key="5">
    <source>
        <dbReference type="ARBA" id="ARBA00022679"/>
    </source>
</evidence>
<evidence type="ECO:0000256" key="14">
    <source>
        <dbReference type="SAM" id="Phobius"/>
    </source>
</evidence>
<dbReference type="InterPro" id="IPR001926">
    <property type="entry name" value="TrpB-like_PALP"/>
</dbReference>
<comment type="subcellular location">
    <subcellularLocation>
        <location evidence="2">Mitochondrion outer membrane</location>
        <topology evidence="2">Single-pass membrane protein</topology>
    </subcellularLocation>
</comment>
<dbReference type="GO" id="GO:0005741">
    <property type="term" value="C:mitochondrial outer membrane"/>
    <property type="evidence" value="ECO:0007669"/>
    <property type="project" value="UniProtKB-SubCell"/>
</dbReference>
<evidence type="ECO:0000256" key="4">
    <source>
        <dbReference type="ARBA" id="ARBA00012681"/>
    </source>
</evidence>
<proteinExistence type="inferred from homology"/>
<evidence type="ECO:0000256" key="12">
    <source>
        <dbReference type="ARBA" id="ARBA00047931"/>
    </source>
</evidence>
<dbReference type="STRING" id="90262.A0A1X2IXI1"/>
<dbReference type="InterPro" id="IPR036052">
    <property type="entry name" value="TrpB-like_PALP_sf"/>
</dbReference>
<sequence length="391" mass="42561">MSLPNDRRDLLIGLLSGSILSIVSTGALCYYYYSTRLLQNSKTAASPPAAGRGSVIVEGVDGLIGNTPLMKIRSLSEATGCTILGKAEFLNPGGSSKDRVALNIIRSAEEDGILKPHNGSTIFEGTVGSTGISIAMIARAKGYKAWIVMPDDQAQEKYQLLEKLGAHVEKVRPVSIIDKKQFVNLARVRASQFGKVDDGQQKLSDMVGYFADQFENEANFRAHYQATAPEIHQQTQGRLDALVLGAGTGGTLSGLTCYLKPRIPNLKVFLADPQGSGLYNKVKFNTMYAPTEKEGTRRRHQVDTVVEGIGVNRLTRNFDLGRQLVDDAYRVTDEEAVKMSRFLVREDGLFLGSSSAVNCVAAVRVAKQLGPGHVIVTLLNDSGQRHLTKFW</sequence>
<keyword evidence="6 14" id="KW-0812">Transmembrane</keyword>
<organism evidence="16 17">
    <name type="scientific">Absidia repens</name>
    <dbReference type="NCBI Taxonomy" id="90262"/>
    <lineage>
        <taxon>Eukaryota</taxon>
        <taxon>Fungi</taxon>
        <taxon>Fungi incertae sedis</taxon>
        <taxon>Mucoromycota</taxon>
        <taxon>Mucoromycotina</taxon>
        <taxon>Mucoromycetes</taxon>
        <taxon>Mucorales</taxon>
        <taxon>Cunninghamellaceae</taxon>
        <taxon>Absidia</taxon>
    </lineage>
</organism>
<evidence type="ECO:0000256" key="2">
    <source>
        <dbReference type="ARBA" id="ARBA00004572"/>
    </source>
</evidence>
<keyword evidence="8" id="KW-0663">Pyridoxal phosphate</keyword>
<reference evidence="16 17" key="1">
    <citation type="submission" date="2016-07" db="EMBL/GenBank/DDBJ databases">
        <title>Pervasive Adenine N6-methylation of Active Genes in Fungi.</title>
        <authorList>
            <consortium name="DOE Joint Genome Institute"/>
            <person name="Mondo S.J."/>
            <person name="Dannebaum R.O."/>
            <person name="Kuo R.C."/>
            <person name="Labutti K."/>
            <person name="Haridas S."/>
            <person name="Kuo A."/>
            <person name="Salamov A."/>
            <person name="Ahrendt S.R."/>
            <person name="Lipzen A."/>
            <person name="Sullivan W."/>
            <person name="Andreopoulos W.B."/>
            <person name="Clum A."/>
            <person name="Lindquist E."/>
            <person name="Daum C."/>
            <person name="Ramamoorthy G.K."/>
            <person name="Gryganskyi A."/>
            <person name="Culley D."/>
            <person name="Magnuson J.K."/>
            <person name="James T.Y."/>
            <person name="O'Malley M.A."/>
            <person name="Stajich J.E."/>
            <person name="Spatafora J.W."/>
            <person name="Visel A."/>
            <person name="Grigoriev I.V."/>
        </authorList>
    </citation>
    <scope>NUCLEOTIDE SEQUENCE [LARGE SCALE GENOMIC DNA]</scope>
    <source>
        <strain evidence="16 17">NRRL 1336</strain>
    </source>
</reference>
<gene>
    <name evidence="16" type="ORF">BCR42DRAFT_468308</name>
</gene>
<evidence type="ECO:0000256" key="8">
    <source>
        <dbReference type="ARBA" id="ARBA00022898"/>
    </source>
</evidence>
<dbReference type="GO" id="GO:0004124">
    <property type="term" value="F:cysteine synthase activity"/>
    <property type="evidence" value="ECO:0007669"/>
    <property type="project" value="UniProtKB-EC"/>
</dbReference>
<dbReference type="AlphaFoldDB" id="A0A1X2IXI1"/>
<evidence type="ECO:0000256" key="1">
    <source>
        <dbReference type="ARBA" id="ARBA00001933"/>
    </source>
</evidence>
<dbReference type="CDD" id="cd01561">
    <property type="entry name" value="CBS_like"/>
    <property type="match status" value="1"/>
</dbReference>
<protein>
    <recommendedName>
        <fullName evidence="4">cysteine synthase</fullName>
        <ecNumber evidence="4">2.5.1.47</ecNumber>
    </recommendedName>
    <alternativeName>
        <fullName evidence="13">Cysteine synthase-like protein</fullName>
    </alternativeName>
</protein>
<dbReference type="EC" id="2.5.1.47" evidence="4"/>
<comment type="similarity">
    <text evidence="3">Belongs to the cysteine synthase/cystathionine beta-synthase family.</text>
</comment>
<dbReference type="SUPFAM" id="SSF53686">
    <property type="entry name" value="Tryptophan synthase beta subunit-like PLP-dependent enzymes"/>
    <property type="match status" value="1"/>
</dbReference>
<dbReference type="PANTHER" id="PTHR10314">
    <property type="entry name" value="CYSTATHIONINE BETA-SYNTHASE"/>
    <property type="match status" value="1"/>
</dbReference>
<comment type="caution">
    <text evidence="16">The sequence shown here is derived from an EMBL/GenBank/DDBJ whole genome shotgun (WGS) entry which is preliminary data.</text>
</comment>
<evidence type="ECO:0000256" key="3">
    <source>
        <dbReference type="ARBA" id="ARBA00007103"/>
    </source>
</evidence>
<dbReference type="InterPro" id="IPR050214">
    <property type="entry name" value="Cys_Synth/Cystath_Beta-Synth"/>
</dbReference>
<evidence type="ECO:0000256" key="13">
    <source>
        <dbReference type="ARBA" id="ARBA00078545"/>
    </source>
</evidence>
<dbReference type="FunFam" id="3.40.50.1100:FF:000049">
    <property type="entry name" value="Cysteine synthase, putative"/>
    <property type="match status" value="1"/>
</dbReference>